<accession>A0A8J3J8L3</accession>
<proteinExistence type="predicted"/>
<name>A0A8J3J8L3_9ACTN</name>
<protein>
    <submittedName>
        <fullName evidence="5">GntR family transcriptional regulator</fullName>
    </submittedName>
</protein>
<evidence type="ECO:0000313" key="6">
    <source>
        <dbReference type="Proteomes" id="UP000612808"/>
    </source>
</evidence>
<dbReference type="InterPro" id="IPR036388">
    <property type="entry name" value="WH-like_DNA-bd_sf"/>
</dbReference>
<dbReference type="RefSeq" id="WP_203664551.1">
    <property type="nucleotide sequence ID" value="NZ_BAAAZM010000001.1"/>
</dbReference>
<comment type="caution">
    <text evidence="5">The sequence shown here is derived from an EMBL/GenBank/DDBJ whole genome shotgun (WGS) entry which is preliminary data.</text>
</comment>
<dbReference type="GO" id="GO:0045892">
    <property type="term" value="P:negative regulation of DNA-templated transcription"/>
    <property type="evidence" value="ECO:0007669"/>
    <property type="project" value="TreeGrafter"/>
</dbReference>
<dbReference type="EMBL" id="BOMB01000050">
    <property type="protein sequence ID" value="GID15998.1"/>
    <property type="molecule type" value="Genomic_DNA"/>
</dbReference>
<keyword evidence="6" id="KW-1185">Reference proteome</keyword>
<dbReference type="InterPro" id="IPR050679">
    <property type="entry name" value="Bact_HTH_transcr_reg"/>
</dbReference>
<dbReference type="PANTHER" id="PTHR44846">
    <property type="entry name" value="MANNOSYL-D-GLYCERATE TRANSPORT/METABOLISM SYSTEM REPRESSOR MNGR-RELATED"/>
    <property type="match status" value="1"/>
</dbReference>
<dbReference type="Gene3D" id="1.10.10.10">
    <property type="entry name" value="Winged helix-like DNA-binding domain superfamily/Winged helix DNA-binding domain"/>
    <property type="match status" value="1"/>
</dbReference>
<dbReference type="AlphaFoldDB" id="A0A8J3J8L3"/>
<keyword evidence="1" id="KW-0805">Transcription regulation</keyword>
<evidence type="ECO:0000259" key="4">
    <source>
        <dbReference type="PROSITE" id="PS50949"/>
    </source>
</evidence>
<keyword evidence="2" id="KW-0238">DNA-binding</keyword>
<dbReference type="SMART" id="SM00345">
    <property type="entry name" value="HTH_GNTR"/>
    <property type="match status" value="1"/>
</dbReference>
<dbReference type="SMART" id="SM00866">
    <property type="entry name" value="UTRA"/>
    <property type="match status" value="1"/>
</dbReference>
<reference evidence="5" key="1">
    <citation type="submission" date="2021-01" db="EMBL/GenBank/DDBJ databases">
        <title>Whole genome shotgun sequence of Actinocatenispora rupis NBRC 107355.</title>
        <authorList>
            <person name="Komaki H."/>
            <person name="Tamura T."/>
        </authorList>
    </citation>
    <scope>NUCLEOTIDE SEQUENCE</scope>
    <source>
        <strain evidence="5">NBRC 107355</strain>
    </source>
</reference>
<gene>
    <name evidence="5" type="ORF">Aru02nite_68870</name>
</gene>
<dbReference type="GO" id="GO:0003677">
    <property type="term" value="F:DNA binding"/>
    <property type="evidence" value="ECO:0007669"/>
    <property type="project" value="UniProtKB-KW"/>
</dbReference>
<dbReference type="SUPFAM" id="SSF64288">
    <property type="entry name" value="Chorismate lyase-like"/>
    <property type="match status" value="1"/>
</dbReference>
<evidence type="ECO:0000256" key="2">
    <source>
        <dbReference type="ARBA" id="ARBA00023125"/>
    </source>
</evidence>
<feature type="domain" description="HTH gntR-type" evidence="4">
    <location>
        <begin position="7"/>
        <end position="75"/>
    </location>
</feature>
<dbReference type="Pfam" id="PF07702">
    <property type="entry name" value="UTRA"/>
    <property type="match status" value="1"/>
</dbReference>
<dbReference type="InterPro" id="IPR028978">
    <property type="entry name" value="Chorismate_lyase_/UTRA_dom_sf"/>
</dbReference>
<keyword evidence="3" id="KW-0804">Transcription</keyword>
<dbReference type="PROSITE" id="PS50949">
    <property type="entry name" value="HTH_GNTR"/>
    <property type="match status" value="1"/>
</dbReference>
<dbReference type="SUPFAM" id="SSF46785">
    <property type="entry name" value="Winged helix' DNA-binding domain"/>
    <property type="match status" value="1"/>
</dbReference>
<dbReference type="Gene3D" id="3.40.1410.10">
    <property type="entry name" value="Chorismate lyase-like"/>
    <property type="match status" value="1"/>
</dbReference>
<dbReference type="InterPro" id="IPR000524">
    <property type="entry name" value="Tscrpt_reg_HTH_GntR"/>
</dbReference>
<dbReference type="GO" id="GO:0003700">
    <property type="term" value="F:DNA-binding transcription factor activity"/>
    <property type="evidence" value="ECO:0007669"/>
    <property type="project" value="InterPro"/>
</dbReference>
<organism evidence="5 6">
    <name type="scientific">Actinocatenispora rupis</name>
    <dbReference type="NCBI Taxonomy" id="519421"/>
    <lineage>
        <taxon>Bacteria</taxon>
        <taxon>Bacillati</taxon>
        <taxon>Actinomycetota</taxon>
        <taxon>Actinomycetes</taxon>
        <taxon>Micromonosporales</taxon>
        <taxon>Micromonosporaceae</taxon>
        <taxon>Actinocatenispora</taxon>
    </lineage>
</organism>
<dbReference type="PANTHER" id="PTHR44846:SF17">
    <property type="entry name" value="GNTR-FAMILY TRANSCRIPTIONAL REGULATOR"/>
    <property type="match status" value="1"/>
</dbReference>
<dbReference type="InterPro" id="IPR011663">
    <property type="entry name" value="UTRA"/>
</dbReference>
<dbReference type="Pfam" id="PF00392">
    <property type="entry name" value="GntR"/>
    <property type="match status" value="1"/>
</dbReference>
<evidence type="ECO:0000256" key="1">
    <source>
        <dbReference type="ARBA" id="ARBA00023015"/>
    </source>
</evidence>
<dbReference type="Proteomes" id="UP000612808">
    <property type="component" value="Unassembled WGS sequence"/>
</dbReference>
<evidence type="ECO:0000256" key="3">
    <source>
        <dbReference type="ARBA" id="ARBA00023163"/>
    </source>
</evidence>
<dbReference type="InterPro" id="IPR036390">
    <property type="entry name" value="WH_DNA-bd_sf"/>
</dbReference>
<dbReference type="PRINTS" id="PR00035">
    <property type="entry name" value="HTHGNTR"/>
</dbReference>
<evidence type="ECO:0000313" key="5">
    <source>
        <dbReference type="EMBL" id="GID15998.1"/>
    </source>
</evidence>
<dbReference type="CDD" id="cd07377">
    <property type="entry name" value="WHTH_GntR"/>
    <property type="match status" value="1"/>
</dbReference>
<sequence length="242" mass="26176">MAYEPRLSKYAEIVSALQRRIEDGTYQPGTLLPSQSQLATEFGVSQQTAVRALNILKQDGHIEGRQGKGYVVRGRPSASRRGAPEYIDNLLSADEAASELLGVDAILASPRIASVLKVKEHSAVFARRRLITGEDGPIALSTAYMPVQVAIEAGLDSPEPMAGSLRTRIEAARRTRFDFVIESVTARLPTDEEAERLKMETASAVLWLLITAYAPDGSALVALEVVLPGSLHELTDTYGLTS</sequence>